<keyword evidence="1" id="KW-0812">Transmembrane</keyword>
<reference evidence="2" key="1">
    <citation type="submission" date="2022-03" db="EMBL/GenBank/DDBJ databases">
        <authorList>
            <person name="Sayadi A."/>
        </authorList>
    </citation>
    <scope>NUCLEOTIDE SEQUENCE</scope>
</reference>
<comment type="caution">
    <text evidence="2">The sequence shown here is derived from an EMBL/GenBank/DDBJ whole genome shotgun (WGS) entry which is preliminary data.</text>
</comment>
<sequence length="273" mass="31290">SDIAQSETQLQKQWKPISEPLQQLLEKVEPVKVKPENWKFESKTSTPQKSPLLQKLTPTNIYNRYLPTTTSFLEDTFSNLPEHSILQDVSGIEESRPDATVLERERDVDEQMIAHTREEFRRLSKTPGYQSYLEQFHPLPRQYIDEGPGCTIKMPIDKFGRHMLHSKKRDISSIFSAFLASKLFSVCVVPIYSNTFSALFYTFGENSRDYIVPVTGIVDSINIPPKIRVKCGQSDVKVDTHLSKGDILNFYSSHEPKPDLIGNIVMRCPIIQE</sequence>
<dbReference type="AlphaFoldDB" id="A0A9P0PYS8"/>
<accession>A0A9P0PYS8</accession>
<feature type="transmembrane region" description="Helical" evidence="1">
    <location>
        <begin position="171"/>
        <end position="192"/>
    </location>
</feature>
<evidence type="ECO:0000256" key="1">
    <source>
        <dbReference type="SAM" id="Phobius"/>
    </source>
</evidence>
<dbReference type="EMBL" id="CAKOFQ010007570">
    <property type="protein sequence ID" value="CAH2004057.1"/>
    <property type="molecule type" value="Genomic_DNA"/>
</dbReference>
<keyword evidence="3" id="KW-1185">Reference proteome</keyword>
<name>A0A9P0PYS8_ACAOB</name>
<protein>
    <submittedName>
        <fullName evidence="2">Uncharacterized protein</fullName>
    </submittedName>
</protein>
<feature type="non-terminal residue" evidence="2">
    <location>
        <position position="273"/>
    </location>
</feature>
<dbReference type="OrthoDB" id="6775587at2759"/>
<evidence type="ECO:0000313" key="2">
    <source>
        <dbReference type="EMBL" id="CAH2004057.1"/>
    </source>
</evidence>
<gene>
    <name evidence="2" type="ORF">ACAOBT_LOCUS27774</name>
</gene>
<keyword evidence="1" id="KW-1133">Transmembrane helix</keyword>
<dbReference type="Proteomes" id="UP001152888">
    <property type="component" value="Unassembled WGS sequence"/>
</dbReference>
<organism evidence="2 3">
    <name type="scientific">Acanthoscelides obtectus</name>
    <name type="common">Bean weevil</name>
    <name type="synonym">Bruchus obtectus</name>
    <dbReference type="NCBI Taxonomy" id="200917"/>
    <lineage>
        <taxon>Eukaryota</taxon>
        <taxon>Metazoa</taxon>
        <taxon>Ecdysozoa</taxon>
        <taxon>Arthropoda</taxon>
        <taxon>Hexapoda</taxon>
        <taxon>Insecta</taxon>
        <taxon>Pterygota</taxon>
        <taxon>Neoptera</taxon>
        <taxon>Endopterygota</taxon>
        <taxon>Coleoptera</taxon>
        <taxon>Polyphaga</taxon>
        <taxon>Cucujiformia</taxon>
        <taxon>Chrysomeloidea</taxon>
        <taxon>Chrysomelidae</taxon>
        <taxon>Bruchinae</taxon>
        <taxon>Bruchini</taxon>
        <taxon>Acanthoscelides</taxon>
    </lineage>
</organism>
<proteinExistence type="predicted"/>
<evidence type="ECO:0000313" key="3">
    <source>
        <dbReference type="Proteomes" id="UP001152888"/>
    </source>
</evidence>
<keyword evidence="1" id="KW-0472">Membrane</keyword>